<dbReference type="Gene3D" id="3.30.750.24">
    <property type="entry name" value="STAS domain"/>
    <property type="match status" value="1"/>
</dbReference>
<accession>A0A545AHQ9</accession>
<dbReference type="PROSITE" id="PS50801">
    <property type="entry name" value="STAS"/>
    <property type="match status" value="1"/>
</dbReference>
<dbReference type="SUPFAM" id="SSF52091">
    <property type="entry name" value="SpoIIaa-like"/>
    <property type="match status" value="1"/>
</dbReference>
<proteinExistence type="predicted"/>
<dbReference type="Pfam" id="PF01740">
    <property type="entry name" value="STAS"/>
    <property type="match status" value="1"/>
</dbReference>
<organism evidence="2 3">
    <name type="scientific">Cryptosporangium phraense</name>
    <dbReference type="NCBI Taxonomy" id="2593070"/>
    <lineage>
        <taxon>Bacteria</taxon>
        <taxon>Bacillati</taxon>
        <taxon>Actinomycetota</taxon>
        <taxon>Actinomycetes</taxon>
        <taxon>Cryptosporangiales</taxon>
        <taxon>Cryptosporangiaceae</taxon>
        <taxon>Cryptosporangium</taxon>
    </lineage>
</organism>
<dbReference type="RefSeq" id="WP_142708749.1">
    <property type="nucleotide sequence ID" value="NZ_VIRS01000033.1"/>
</dbReference>
<evidence type="ECO:0000313" key="2">
    <source>
        <dbReference type="EMBL" id="TQS40851.1"/>
    </source>
</evidence>
<reference evidence="2 3" key="1">
    <citation type="submission" date="2019-07" db="EMBL/GenBank/DDBJ databases">
        <title>Cryptosporangium phraense sp. nov., isolated from plant litter.</title>
        <authorList>
            <person name="Suriyachadkun C."/>
        </authorList>
    </citation>
    <scope>NUCLEOTIDE SEQUENCE [LARGE SCALE GENOMIC DNA]</scope>
    <source>
        <strain evidence="2 3">A-T 5661</strain>
    </source>
</reference>
<name>A0A545AHQ9_9ACTN</name>
<evidence type="ECO:0000259" key="1">
    <source>
        <dbReference type="PROSITE" id="PS50801"/>
    </source>
</evidence>
<comment type="caution">
    <text evidence="2">The sequence shown here is derived from an EMBL/GenBank/DDBJ whole genome shotgun (WGS) entry which is preliminary data.</text>
</comment>
<dbReference type="EMBL" id="VIRS01000033">
    <property type="protein sequence ID" value="TQS40851.1"/>
    <property type="molecule type" value="Genomic_DNA"/>
</dbReference>
<dbReference type="InParanoid" id="A0A545AHQ9"/>
<dbReference type="InterPro" id="IPR036513">
    <property type="entry name" value="STAS_dom_sf"/>
</dbReference>
<dbReference type="Proteomes" id="UP000317982">
    <property type="component" value="Unassembled WGS sequence"/>
</dbReference>
<gene>
    <name evidence="2" type="ORF">FL583_32740</name>
</gene>
<keyword evidence="3" id="KW-1185">Reference proteome</keyword>
<dbReference type="InterPro" id="IPR002645">
    <property type="entry name" value="STAS_dom"/>
</dbReference>
<dbReference type="AlphaFoldDB" id="A0A545AHQ9"/>
<feature type="domain" description="STAS" evidence="1">
    <location>
        <begin position="26"/>
        <end position="122"/>
    </location>
</feature>
<evidence type="ECO:0000313" key="3">
    <source>
        <dbReference type="Proteomes" id="UP000317982"/>
    </source>
</evidence>
<sequence>MTGDEVAIERPAAVSVGDLENGAARLVSFSGEIDLGTAPELGDVVSQETADALAVVLDLTGVTFLDSAGVRLLDTLVGAAESRGCVMKLVAPEHGVARFTLTLCAFRSDLLESTVARAVASLN</sequence>
<dbReference type="OrthoDB" id="3393696at2"/>
<dbReference type="CDD" id="cd07043">
    <property type="entry name" value="STAS_anti-anti-sigma_factors"/>
    <property type="match status" value="1"/>
</dbReference>
<protein>
    <submittedName>
        <fullName evidence="2">STAS domain-containing protein</fullName>
    </submittedName>
</protein>